<evidence type="ECO:0000259" key="1">
    <source>
        <dbReference type="PROSITE" id="PS50206"/>
    </source>
</evidence>
<dbReference type="EMBL" id="PYMO01000002">
    <property type="protein sequence ID" value="PSU26831.1"/>
    <property type="molecule type" value="Genomic_DNA"/>
</dbReference>
<evidence type="ECO:0000313" key="5">
    <source>
        <dbReference type="Proteomes" id="UP000241618"/>
    </source>
</evidence>
<evidence type="ECO:0000313" key="3">
    <source>
        <dbReference type="EMBL" id="PSU53510.1"/>
    </source>
</evidence>
<organism evidence="3 5">
    <name type="scientific">Photobacterium phosphoreum</name>
    <dbReference type="NCBI Taxonomy" id="659"/>
    <lineage>
        <taxon>Bacteria</taxon>
        <taxon>Pseudomonadati</taxon>
        <taxon>Pseudomonadota</taxon>
        <taxon>Gammaproteobacteria</taxon>
        <taxon>Vibrionales</taxon>
        <taxon>Vibrionaceae</taxon>
        <taxon>Photobacterium</taxon>
    </lineage>
</organism>
<dbReference type="RefSeq" id="WP_107191896.1">
    <property type="nucleotide sequence ID" value="NZ_PYMN01000051.1"/>
</dbReference>
<reference evidence="4 5" key="1">
    <citation type="submission" date="2018-03" db="EMBL/GenBank/DDBJ databases">
        <title>Whole genome sequencing of Histamine producing bacteria.</title>
        <authorList>
            <person name="Butler K."/>
        </authorList>
    </citation>
    <scope>NUCLEOTIDE SEQUENCE [LARGE SCALE GENOMIC DNA]</scope>
    <source>
        <strain evidence="3 5">FS-6.1</strain>
        <strain evidence="2 4">FS-6.2</strain>
    </source>
</reference>
<dbReference type="EMBL" id="PYMP01000002">
    <property type="protein sequence ID" value="PSU53510.1"/>
    <property type="molecule type" value="Genomic_DNA"/>
</dbReference>
<name>A0A2T3JW53_PHOPO</name>
<dbReference type="PROSITE" id="PS50206">
    <property type="entry name" value="RHODANESE_3"/>
    <property type="match status" value="1"/>
</dbReference>
<feature type="domain" description="Rhodanese" evidence="1">
    <location>
        <begin position="97"/>
        <end position="172"/>
    </location>
</feature>
<dbReference type="Gene3D" id="3.40.250.10">
    <property type="entry name" value="Rhodanese-like domain"/>
    <property type="match status" value="1"/>
</dbReference>
<dbReference type="Proteomes" id="UP000241618">
    <property type="component" value="Unassembled WGS sequence"/>
</dbReference>
<dbReference type="AlphaFoldDB" id="A0A2T3JW53"/>
<dbReference type="InterPro" id="IPR001763">
    <property type="entry name" value="Rhodanese-like_dom"/>
</dbReference>
<dbReference type="InterPro" id="IPR036873">
    <property type="entry name" value="Rhodanese-like_dom_sf"/>
</dbReference>
<protein>
    <submittedName>
        <fullName evidence="3">Rhodanese domain-containing protein</fullName>
    </submittedName>
</protein>
<dbReference type="Proteomes" id="UP000241405">
    <property type="component" value="Unassembled WGS sequence"/>
</dbReference>
<accession>A0A2T3JW53</accession>
<evidence type="ECO:0000313" key="2">
    <source>
        <dbReference type="EMBL" id="PSU26831.1"/>
    </source>
</evidence>
<gene>
    <name evidence="3" type="ORF">C9J18_03590</name>
    <name evidence="2" type="ORF">CTM96_04500</name>
</gene>
<evidence type="ECO:0000313" key="4">
    <source>
        <dbReference type="Proteomes" id="UP000241405"/>
    </source>
</evidence>
<comment type="caution">
    <text evidence="3">The sequence shown here is derived from an EMBL/GenBank/DDBJ whole genome shotgun (WGS) entry which is preliminary data.</text>
</comment>
<keyword evidence="4" id="KW-1185">Reference proteome</keyword>
<dbReference type="SUPFAM" id="SSF52821">
    <property type="entry name" value="Rhodanese/Cell cycle control phosphatase"/>
    <property type="match status" value="1"/>
</dbReference>
<dbReference type="CDD" id="cd00158">
    <property type="entry name" value="RHOD"/>
    <property type="match status" value="1"/>
</dbReference>
<dbReference type="Pfam" id="PF00581">
    <property type="entry name" value="Rhodanese"/>
    <property type="match status" value="1"/>
</dbReference>
<proteinExistence type="predicted"/>
<sequence>MHIFTDRKHIIIDTRSEEAFINHHIDGSVFVGFHGTEFKYWLELLLPDKNIDIEVITDVVSRQHILETIHQLGYSHATIMTDDVDSEALSTMPLLPNSDDTPVLDVRDYSESDVKAHVADILQVKSGDDNQQYIVHCNKGYRSLIAVSVLKLLGLCKFIHVDNGELGQQKIK</sequence>